<evidence type="ECO:0000256" key="1">
    <source>
        <dbReference type="SAM" id="Phobius"/>
    </source>
</evidence>
<proteinExistence type="predicted"/>
<keyword evidence="1" id="KW-0812">Transmembrane</keyword>
<keyword evidence="1" id="KW-0472">Membrane</keyword>
<dbReference type="EMBL" id="LPUF01000002">
    <property type="protein sequence ID" value="OQK16224.1"/>
    <property type="molecule type" value="Genomic_DNA"/>
</dbReference>
<dbReference type="AlphaFoldDB" id="A0A1V8M3U4"/>
<keyword evidence="3" id="KW-1185">Reference proteome</keyword>
<gene>
    <name evidence="2" type="ORF">AU255_14080</name>
</gene>
<accession>A0A1V8M3U4</accession>
<comment type="caution">
    <text evidence="2">The sequence shown here is derived from an EMBL/GenBank/DDBJ whole genome shotgun (WGS) entry which is preliminary data.</text>
</comment>
<dbReference type="STRING" id="1420851.AU255_14080"/>
<evidence type="ECO:0000313" key="3">
    <source>
        <dbReference type="Proteomes" id="UP000191980"/>
    </source>
</evidence>
<sequence length="195" mass="22970">MNTNNHKTKTFVAKTLESILVIGYILFEELFWNIFARPIYQYFKSLIVLEPLKKTFLQMNRYLLLSVFIGILLLAEAMGLLAGFCFIEGYFSLGILVYVLKIPVAAITFWLFELTKMQLMTFSWLKTVYEWIMHMIDKLLNSAIHVYIKRRIVAIRQKMQQIISQYFGEAGFIASIKSHYQAFKPLVTRFFKSYL</sequence>
<evidence type="ECO:0000313" key="2">
    <source>
        <dbReference type="EMBL" id="OQK16224.1"/>
    </source>
</evidence>
<reference evidence="2 3" key="1">
    <citation type="submission" date="2015-12" db="EMBL/GenBank/DDBJ databases">
        <authorList>
            <person name="Shamseldin A."/>
            <person name="Moawad H."/>
            <person name="Abd El-Rahim W.M."/>
            <person name="Sadowsky M.J."/>
        </authorList>
    </citation>
    <scope>NUCLEOTIDE SEQUENCE [LARGE SCALE GENOMIC DNA]</scope>
    <source>
        <strain evidence="2 3">WF1</strain>
    </source>
</reference>
<feature type="transmembrane region" description="Helical" evidence="1">
    <location>
        <begin position="62"/>
        <end position="84"/>
    </location>
</feature>
<name>A0A1V8M3U4_9GAMM</name>
<feature type="transmembrane region" description="Helical" evidence="1">
    <location>
        <begin position="90"/>
        <end position="112"/>
    </location>
</feature>
<organism evidence="2 3">
    <name type="scientific">Methyloprofundus sedimenti</name>
    <dbReference type="NCBI Taxonomy" id="1420851"/>
    <lineage>
        <taxon>Bacteria</taxon>
        <taxon>Pseudomonadati</taxon>
        <taxon>Pseudomonadota</taxon>
        <taxon>Gammaproteobacteria</taxon>
        <taxon>Methylococcales</taxon>
        <taxon>Methylococcaceae</taxon>
        <taxon>Methyloprofundus</taxon>
    </lineage>
</organism>
<protein>
    <submittedName>
        <fullName evidence="2">Uncharacterized protein</fullName>
    </submittedName>
</protein>
<dbReference type="Proteomes" id="UP000191980">
    <property type="component" value="Unassembled WGS sequence"/>
</dbReference>
<keyword evidence="1" id="KW-1133">Transmembrane helix</keyword>
<dbReference type="OrthoDB" id="5566220at2"/>
<dbReference type="RefSeq" id="WP_080523599.1">
    <property type="nucleotide sequence ID" value="NZ_LPUF01000002.1"/>
</dbReference>